<dbReference type="RefSeq" id="WP_260796648.1">
    <property type="nucleotide sequence ID" value="NZ_CP093313.1"/>
</dbReference>
<accession>A0A9J7BZ49</accession>
<dbReference type="Pfam" id="PF00886">
    <property type="entry name" value="Ribosomal_S16"/>
    <property type="match status" value="1"/>
</dbReference>
<sequence length="85" mass="9548">MIRLARFGATKQPYYRVVVIEKDRARNGRSIEVVGTYNPRTNPASVDLKHERIAYWRSKGAQFSDTVAKLVDKFPAKPAAEPTAA</sequence>
<dbReference type="Proteomes" id="UP001059380">
    <property type="component" value="Chromosome"/>
</dbReference>
<protein>
    <recommendedName>
        <fullName evidence="3">Small ribosomal subunit protein bS16</fullName>
    </recommendedName>
</protein>
<dbReference type="GO" id="GO:0006412">
    <property type="term" value="P:translation"/>
    <property type="evidence" value="ECO:0007669"/>
    <property type="project" value="UniProtKB-UniRule"/>
</dbReference>
<dbReference type="PANTHER" id="PTHR12919:SF20">
    <property type="entry name" value="SMALL RIBOSOMAL SUBUNIT PROTEIN BS16M"/>
    <property type="match status" value="1"/>
</dbReference>
<dbReference type="GO" id="GO:0015935">
    <property type="term" value="C:small ribosomal subunit"/>
    <property type="evidence" value="ECO:0007669"/>
    <property type="project" value="TreeGrafter"/>
</dbReference>
<dbReference type="InterPro" id="IPR000307">
    <property type="entry name" value="Ribosomal_bS16"/>
</dbReference>
<keyword evidence="2 3" id="KW-0687">Ribonucleoprotein</keyword>
<comment type="similarity">
    <text evidence="3">Belongs to the bacterial ribosomal protein bS16 family.</text>
</comment>
<dbReference type="GO" id="GO:0005737">
    <property type="term" value="C:cytoplasm"/>
    <property type="evidence" value="ECO:0007669"/>
    <property type="project" value="UniProtKB-ARBA"/>
</dbReference>
<proteinExistence type="inferred from homology"/>
<dbReference type="KEGG" id="orp:MOP44_13175"/>
<dbReference type="AlphaFoldDB" id="A0A9J7BZ49"/>
<dbReference type="Gene3D" id="3.30.1320.10">
    <property type="match status" value="1"/>
</dbReference>
<name>A0A9J7BZ49_9BACT</name>
<dbReference type="GO" id="GO:0003735">
    <property type="term" value="F:structural constituent of ribosome"/>
    <property type="evidence" value="ECO:0007669"/>
    <property type="project" value="InterPro"/>
</dbReference>
<gene>
    <name evidence="3 4" type="primary">rpsP</name>
    <name evidence="4" type="ORF">MOP44_13175</name>
</gene>
<reference evidence="4" key="1">
    <citation type="submission" date="2021-04" db="EMBL/GenBank/DDBJ databases">
        <title>Phylogenetic analysis of Acidobacteriaceae.</title>
        <authorList>
            <person name="Qiu L."/>
            <person name="Zhang Q."/>
        </authorList>
    </citation>
    <scope>NUCLEOTIDE SEQUENCE</scope>
    <source>
        <strain evidence="4">DSM 25168</strain>
    </source>
</reference>
<dbReference type="NCBIfam" id="TIGR00002">
    <property type="entry name" value="S16"/>
    <property type="match status" value="1"/>
</dbReference>
<evidence type="ECO:0000256" key="2">
    <source>
        <dbReference type="ARBA" id="ARBA00023274"/>
    </source>
</evidence>
<evidence type="ECO:0000256" key="3">
    <source>
        <dbReference type="HAMAP-Rule" id="MF_00385"/>
    </source>
</evidence>
<dbReference type="EMBL" id="CP093313">
    <property type="protein sequence ID" value="UWZ87013.1"/>
    <property type="molecule type" value="Genomic_DNA"/>
</dbReference>
<evidence type="ECO:0000313" key="4">
    <source>
        <dbReference type="EMBL" id="UWZ87013.1"/>
    </source>
</evidence>
<dbReference type="PANTHER" id="PTHR12919">
    <property type="entry name" value="30S RIBOSOMAL PROTEIN S16"/>
    <property type="match status" value="1"/>
</dbReference>
<organism evidence="4 5">
    <name type="scientific">Occallatibacter riparius</name>
    <dbReference type="NCBI Taxonomy" id="1002689"/>
    <lineage>
        <taxon>Bacteria</taxon>
        <taxon>Pseudomonadati</taxon>
        <taxon>Acidobacteriota</taxon>
        <taxon>Terriglobia</taxon>
        <taxon>Terriglobales</taxon>
        <taxon>Acidobacteriaceae</taxon>
        <taxon>Occallatibacter</taxon>
    </lineage>
</organism>
<evidence type="ECO:0000256" key="1">
    <source>
        <dbReference type="ARBA" id="ARBA00022980"/>
    </source>
</evidence>
<dbReference type="HAMAP" id="MF_00385">
    <property type="entry name" value="Ribosomal_bS16"/>
    <property type="match status" value="1"/>
</dbReference>
<evidence type="ECO:0000313" key="5">
    <source>
        <dbReference type="Proteomes" id="UP001059380"/>
    </source>
</evidence>
<dbReference type="SUPFAM" id="SSF54565">
    <property type="entry name" value="Ribosomal protein S16"/>
    <property type="match status" value="1"/>
</dbReference>
<dbReference type="InterPro" id="IPR023803">
    <property type="entry name" value="Ribosomal_bS16_dom_sf"/>
</dbReference>
<keyword evidence="5" id="KW-1185">Reference proteome</keyword>
<keyword evidence="1 3" id="KW-0689">Ribosomal protein</keyword>